<proteinExistence type="predicted"/>
<comment type="caution">
    <text evidence="1">The sequence shown here is derived from an EMBL/GenBank/DDBJ whole genome shotgun (WGS) entry which is preliminary data.</text>
</comment>
<dbReference type="AlphaFoldDB" id="A0A0A0DGC6"/>
<dbReference type="EMBL" id="JPEN01000065">
    <property type="protein sequence ID" value="KGM37135.1"/>
    <property type="molecule type" value="Genomic_DNA"/>
</dbReference>
<name>A0A0A0DGC6_9STRE</name>
<dbReference type="PATRIC" id="fig|176090.4.peg.1038"/>
<keyword evidence="2" id="KW-1185">Reference proteome</keyword>
<dbReference type="STRING" id="176090.SSIN_1073"/>
<reference evidence="1 2" key="1">
    <citation type="submission" date="2014-06" db="EMBL/GenBank/DDBJ databases">
        <authorList>
            <person name="Teng J.L."/>
            <person name="Huang Y."/>
            <person name="Tse H."/>
            <person name="Lau S.K."/>
            <person name="Woo P.C."/>
        </authorList>
    </citation>
    <scope>NUCLEOTIDE SEQUENCE [LARGE SCALE GENOMIC DNA]</scope>
    <source>
        <strain evidence="1 2">HKU4</strain>
    </source>
</reference>
<protein>
    <submittedName>
        <fullName evidence="1">Uncharacterized protein</fullName>
    </submittedName>
</protein>
<organism evidence="1 2">
    <name type="scientific">Streptococcus sinensis</name>
    <dbReference type="NCBI Taxonomy" id="176090"/>
    <lineage>
        <taxon>Bacteria</taxon>
        <taxon>Bacillati</taxon>
        <taxon>Bacillota</taxon>
        <taxon>Bacilli</taxon>
        <taxon>Lactobacillales</taxon>
        <taxon>Streptococcaceae</taxon>
        <taxon>Streptococcus</taxon>
    </lineage>
</organism>
<dbReference type="Proteomes" id="UP000030019">
    <property type="component" value="Unassembled WGS sequence"/>
</dbReference>
<accession>A0A0A0DGC6</accession>
<evidence type="ECO:0000313" key="2">
    <source>
        <dbReference type="Proteomes" id="UP000030019"/>
    </source>
</evidence>
<sequence length="46" mass="5343">MAILAQRYNKTADSPFCRFYQLKIIERSIFGSFLPFVKSVKALSEK</sequence>
<gene>
    <name evidence="1" type="ORF">SSIN_1073</name>
</gene>
<evidence type="ECO:0000313" key="1">
    <source>
        <dbReference type="EMBL" id="KGM37135.1"/>
    </source>
</evidence>